<evidence type="ECO:0000313" key="2">
    <source>
        <dbReference type="Proteomes" id="UP000327157"/>
    </source>
</evidence>
<comment type="caution">
    <text evidence="1">The sequence shown here is derived from an EMBL/GenBank/DDBJ whole genome shotgun (WGS) entry which is preliminary data.</text>
</comment>
<keyword evidence="2" id="KW-1185">Reference proteome</keyword>
<reference evidence="1 2" key="1">
    <citation type="submission" date="2019-09" db="EMBL/GenBank/DDBJ databases">
        <authorList>
            <person name="Ou C."/>
        </authorList>
    </citation>
    <scope>NUCLEOTIDE SEQUENCE [LARGE SCALE GENOMIC DNA]</scope>
    <source>
        <strain evidence="1">S2</strain>
        <tissue evidence="1">Leaf</tissue>
    </source>
</reference>
<name>A0A5N5G9M0_9ROSA</name>
<dbReference type="Proteomes" id="UP000327157">
    <property type="component" value="Unassembled WGS sequence"/>
</dbReference>
<organism evidence="1 2">
    <name type="scientific">Pyrus ussuriensis x Pyrus communis</name>
    <dbReference type="NCBI Taxonomy" id="2448454"/>
    <lineage>
        <taxon>Eukaryota</taxon>
        <taxon>Viridiplantae</taxon>
        <taxon>Streptophyta</taxon>
        <taxon>Embryophyta</taxon>
        <taxon>Tracheophyta</taxon>
        <taxon>Spermatophyta</taxon>
        <taxon>Magnoliopsida</taxon>
        <taxon>eudicotyledons</taxon>
        <taxon>Gunneridae</taxon>
        <taxon>Pentapetalae</taxon>
        <taxon>rosids</taxon>
        <taxon>fabids</taxon>
        <taxon>Rosales</taxon>
        <taxon>Rosaceae</taxon>
        <taxon>Amygdaloideae</taxon>
        <taxon>Maleae</taxon>
        <taxon>Pyrus</taxon>
    </lineage>
</organism>
<evidence type="ECO:0000313" key="1">
    <source>
        <dbReference type="EMBL" id="KAB2612155.1"/>
    </source>
</evidence>
<dbReference type="EMBL" id="SMOL01000468">
    <property type="protein sequence ID" value="KAB2612155.1"/>
    <property type="molecule type" value="Genomic_DNA"/>
</dbReference>
<sequence length="64" mass="7618">MVDLVPDSTKSYEKEGSCERKEKKKKKKVVLRIEWYHHKRLPSFEDKSRAYAYAELRFDIGGLV</sequence>
<gene>
    <name evidence="1" type="ORF">D8674_036835</name>
</gene>
<proteinExistence type="predicted"/>
<protein>
    <submittedName>
        <fullName evidence="1">Uncharacterized protein</fullName>
    </submittedName>
</protein>
<accession>A0A5N5G9M0</accession>
<dbReference type="AlphaFoldDB" id="A0A5N5G9M0"/>
<reference evidence="1 2" key="2">
    <citation type="submission" date="2019-11" db="EMBL/GenBank/DDBJ databases">
        <title>A de novo genome assembly of a pear dwarfing rootstock.</title>
        <authorList>
            <person name="Wang F."/>
            <person name="Wang J."/>
            <person name="Li S."/>
            <person name="Zhang Y."/>
            <person name="Fang M."/>
            <person name="Ma L."/>
            <person name="Zhao Y."/>
            <person name="Jiang S."/>
        </authorList>
    </citation>
    <scope>NUCLEOTIDE SEQUENCE [LARGE SCALE GENOMIC DNA]</scope>
    <source>
        <strain evidence="1">S2</strain>
        <tissue evidence="1">Leaf</tissue>
    </source>
</reference>